<accession>A0A076N278</accession>
<evidence type="ECO:0000313" key="1">
    <source>
        <dbReference type="EMBL" id="AIJ28541.1"/>
    </source>
</evidence>
<reference evidence="1" key="1">
    <citation type="journal article" date="2014" name="BMC Microbiol.">
        <title>Comparative analysis of hapalindole, ambiguine and welwitindolinone gene clusters and reconstitution of indole-isonitrile biosynthesis from cyanobacteria.</title>
        <authorList>
            <person name="Micallef M.L."/>
            <person name="Sharma D."/>
            <person name="Bunn B.M."/>
            <person name="Gerwick L."/>
            <person name="Viswanathan R."/>
            <person name="Moffitt M.C."/>
        </authorList>
    </citation>
    <scope>NUCLEOTIDE SEQUENCE</scope>
    <source>
        <strain evidence="1">UTEX 1903</strain>
    </source>
</reference>
<dbReference type="AlphaFoldDB" id="A0A076N278"/>
<proteinExistence type="predicted"/>
<organism evidence="1">
    <name type="scientific">Fischerella ambigua (strain UTEX 1903)</name>
    <dbReference type="NCBI Taxonomy" id="230521"/>
    <lineage>
        <taxon>Bacteria</taxon>
        <taxon>Bacillati</taxon>
        <taxon>Cyanobacteriota</taxon>
        <taxon>Cyanophyceae</taxon>
        <taxon>Nostocales</taxon>
        <taxon>Hapalosiphonaceae</taxon>
        <taxon>Fischerella</taxon>
    </lineage>
</organism>
<protein>
    <submittedName>
        <fullName evidence="1">AmbS1</fullName>
    </submittedName>
</protein>
<gene>
    <name evidence="1" type="primary">ambS1</name>
</gene>
<name>A0A076N278_FISAU</name>
<dbReference type="EMBL" id="KJ742065">
    <property type="protein sequence ID" value="AIJ28541.1"/>
    <property type="molecule type" value="Genomic_DNA"/>
</dbReference>
<sequence length="66" mass="7639">MNNKFFCLIIQGSKIRLSFFFIKYGNFNSDICFPPDISTDIAPKQVTLIYKKDNQSPRLDFSLVLS</sequence>